<dbReference type="AlphaFoldDB" id="A0A0N1IT71"/>
<name>A0A0N1IT71_9HYME</name>
<proteinExistence type="predicted"/>
<evidence type="ECO:0000313" key="2">
    <source>
        <dbReference type="Proteomes" id="UP000053105"/>
    </source>
</evidence>
<keyword evidence="2" id="KW-1185">Reference proteome</keyword>
<dbReference type="EMBL" id="KQ435876">
    <property type="protein sequence ID" value="KOX70101.1"/>
    <property type="molecule type" value="Genomic_DNA"/>
</dbReference>
<evidence type="ECO:0000313" key="1">
    <source>
        <dbReference type="EMBL" id="KOX70101.1"/>
    </source>
</evidence>
<protein>
    <submittedName>
        <fullName evidence="1">Uncharacterized protein</fullName>
    </submittedName>
</protein>
<accession>A0A0N1IT71</accession>
<gene>
    <name evidence="1" type="ORF">WN51_04841</name>
</gene>
<dbReference type="Proteomes" id="UP000053105">
    <property type="component" value="Unassembled WGS sequence"/>
</dbReference>
<sequence length="110" mass="12792">MANYSKYRTYRCKDDVTEEITGIDICKIYKYQAASVKYMEHIGTTPFTAVVVNISSRVTQLAGENCISSCIFTDTVENPDMGSWVQPMRYFSWMQQFRNTLLYWIIGKND</sequence>
<reference evidence="1 2" key="1">
    <citation type="submission" date="2015-07" db="EMBL/GenBank/DDBJ databases">
        <title>The genome of Melipona quadrifasciata.</title>
        <authorList>
            <person name="Pan H."/>
            <person name="Kapheim K."/>
        </authorList>
    </citation>
    <scope>NUCLEOTIDE SEQUENCE [LARGE SCALE GENOMIC DNA]</scope>
    <source>
        <strain evidence="1">0111107301</strain>
        <tissue evidence="1">Whole body</tissue>
    </source>
</reference>
<organism evidence="1 2">
    <name type="scientific">Melipona quadrifasciata</name>
    <dbReference type="NCBI Taxonomy" id="166423"/>
    <lineage>
        <taxon>Eukaryota</taxon>
        <taxon>Metazoa</taxon>
        <taxon>Ecdysozoa</taxon>
        <taxon>Arthropoda</taxon>
        <taxon>Hexapoda</taxon>
        <taxon>Insecta</taxon>
        <taxon>Pterygota</taxon>
        <taxon>Neoptera</taxon>
        <taxon>Endopterygota</taxon>
        <taxon>Hymenoptera</taxon>
        <taxon>Apocrita</taxon>
        <taxon>Aculeata</taxon>
        <taxon>Apoidea</taxon>
        <taxon>Anthophila</taxon>
        <taxon>Apidae</taxon>
        <taxon>Melipona</taxon>
    </lineage>
</organism>